<dbReference type="PaxDb" id="6945-B7QF63"/>
<reference evidence="6" key="2">
    <citation type="submission" date="2020-05" db="UniProtKB">
        <authorList>
            <consortium name="EnsemblMetazoa"/>
        </authorList>
    </citation>
    <scope>IDENTIFICATION</scope>
    <source>
        <strain evidence="6">wikel</strain>
    </source>
</reference>
<evidence type="ECO:0000256" key="2">
    <source>
        <dbReference type="ARBA" id="ARBA00022827"/>
    </source>
</evidence>
<dbReference type="InParanoid" id="B7QF63"/>
<keyword evidence="1 4" id="KW-0285">Flavoprotein</keyword>
<evidence type="ECO:0000313" key="7">
    <source>
        <dbReference type="Proteomes" id="UP000001555"/>
    </source>
</evidence>
<dbReference type="Proteomes" id="UP000001555">
    <property type="component" value="Unassembled WGS sequence"/>
</dbReference>
<name>B7QF63_IXOSC</name>
<comment type="cofactor">
    <cofactor evidence="4">
        <name>FAD</name>
        <dbReference type="ChEBI" id="CHEBI:57692"/>
    </cofactor>
</comment>
<dbReference type="VEuPathDB" id="VectorBase:ISCI013445"/>
<dbReference type="Pfam" id="PF00743">
    <property type="entry name" value="FMO-like"/>
    <property type="match status" value="1"/>
</dbReference>
<dbReference type="EMBL" id="DS924151">
    <property type="protein sequence ID" value="EEC17485.1"/>
    <property type="molecule type" value="Genomic_DNA"/>
</dbReference>
<keyword evidence="2 4" id="KW-0274">FAD</keyword>
<dbReference type="EMBL" id="ABJB010167059">
    <property type="status" value="NOT_ANNOTATED_CDS"/>
    <property type="molecule type" value="Genomic_DNA"/>
</dbReference>
<protein>
    <recommendedName>
        <fullName evidence="4">Flavin-containing monooxygenase</fullName>
        <ecNumber evidence="4">1.-.-.-</ecNumber>
    </recommendedName>
</protein>
<gene>
    <name evidence="5" type="ORF">IscW_ISCW013445</name>
</gene>
<evidence type="ECO:0000313" key="5">
    <source>
        <dbReference type="EMBL" id="EEC17485.1"/>
    </source>
</evidence>
<evidence type="ECO:0000256" key="4">
    <source>
        <dbReference type="RuleBase" id="RU361177"/>
    </source>
</evidence>
<dbReference type="VEuPathDB" id="VectorBase:ISCW013445"/>
<keyword evidence="4 5" id="KW-0503">Monooxygenase</keyword>
<dbReference type="GO" id="GO:0050661">
    <property type="term" value="F:NADP binding"/>
    <property type="evidence" value="ECO:0007669"/>
    <property type="project" value="InterPro"/>
</dbReference>
<evidence type="ECO:0000313" key="6">
    <source>
        <dbReference type="EnsemblMetazoa" id="ISCW013445-PA"/>
    </source>
</evidence>
<accession>B7QF63</accession>
<dbReference type="EC" id="1.-.-.-" evidence="4"/>
<sequence length="56" mass="6097">MSPSCSSATEIDAKPSLVETAWSDPRLAVRMLFGPSLPYQYRLRGPHPWPGPGTPS</sequence>
<organism>
    <name type="scientific">Ixodes scapularis</name>
    <name type="common">Black-legged tick</name>
    <name type="synonym">Deer tick</name>
    <dbReference type="NCBI Taxonomy" id="6945"/>
    <lineage>
        <taxon>Eukaryota</taxon>
        <taxon>Metazoa</taxon>
        <taxon>Ecdysozoa</taxon>
        <taxon>Arthropoda</taxon>
        <taxon>Chelicerata</taxon>
        <taxon>Arachnida</taxon>
        <taxon>Acari</taxon>
        <taxon>Parasitiformes</taxon>
        <taxon>Ixodida</taxon>
        <taxon>Ixodoidea</taxon>
        <taxon>Ixodidae</taxon>
        <taxon>Ixodinae</taxon>
        <taxon>Ixodes</taxon>
    </lineage>
</organism>
<evidence type="ECO:0000256" key="1">
    <source>
        <dbReference type="ARBA" id="ARBA00022630"/>
    </source>
</evidence>
<dbReference type="GO" id="GO:0050660">
    <property type="term" value="F:flavin adenine dinucleotide binding"/>
    <property type="evidence" value="ECO:0007669"/>
    <property type="project" value="InterPro"/>
</dbReference>
<dbReference type="GO" id="GO:0004499">
    <property type="term" value="F:N,N-dimethylaniline monooxygenase activity"/>
    <property type="evidence" value="ECO:0007669"/>
    <property type="project" value="InterPro"/>
</dbReference>
<keyword evidence="3 4" id="KW-0560">Oxidoreductase</keyword>
<reference evidence="5 7" key="1">
    <citation type="submission" date="2008-03" db="EMBL/GenBank/DDBJ databases">
        <title>Annotation of Ixodes scapularis.</title>
        <authorList>
            <consortium name="Ixodes scapularis Genome Project Consortium"/>
            <person name="Caler E."/>
            <person name="Hannick L.I."/>
            <person name="Bidwell S."/>
            <person name="Joardar V."/>
            <person name="Thiagarajan M."/>
            <person name="Amedeo P."/>
            <person name="Galinsky K.J."/>
            <person name="Schobel S."/>
            <person name="Inman J."/>
            <person name="Hostetler J."/>
            <person name="Miller J."/>
            <person name="Hammond M."/>
            <person name="Megy K."/>
            <person name="Lawson D."/>
            <person name="Kodira C."/>
            <person name="Sutton G."/>
            <person name="Meyer J."/>
            <person name="Hill C.A."/>
            <person name="Birren B."/>
            <person name="Nene V."/>
            <person name="Collins F."/>
            <person name="Alarcon-Chaidez F."/>
            <person name="Wikel S."/>
            <person name="Strausberg R."/>
        </authorList>
    </citation>
    <scope>NUCLEOTIDE SEQUENCE [LARGE SCALE GENOMIC DNA]</scope>
    <source>
        <strain evidence="7">Wikel</strain>
        <strain evidence="5">Wikel colony</strain>
    </source>
</reference>
<keyword evidence="7" id="KW-1185">Reference proteome</keyword>
<comment type="similarity">
    <text evidence="4">Belongs to the FMO family.</text>
</comment>
<proteinExistence type="inferred from homology"/>
<dbReference type="AlphaFoldDB" id="B7QF63"/>
<evidence type="ECO:0000256" key="3">
    <source>
        <dbReference type="ARBA" id="ARBA00023002"/>
    </source>
</evidence>
<dbReference type="EnsemblMetazoa" id="ISCW013445-RA">
    <property type="protein sequence ID" value="ISCW013445-PA"/>
    <property type="gene ID" value="ISCW013445"/>
</dbReference>
<dbReference type="InterPro" id="IPR020946">
    <property type="entry name" value="Flavin_mOase-like"/>
</dbReference>
<dbReference type="HOGENOM" id="CLU_3016552_0_0_1"/>